<dbReference type="InterPro" id="IPR001279">
    <property type="entry name" value="Metallo-B-lactamas"/>
</dbReference>
<organism evidence="4 5">
    <name type="scientific">Dielma fastidiosa</name>
    <dbReference type="NCBI Taxonomy" id="1034346"/>
    <lineage>
        <taxon>Bacteria</taxon>
        <taxon>Bacillati</taxon>
        <taxon>Bacillota</taxon>
        <taxon>Erysipelotrichia</taxon>
        <taxon>Erysipelotrichales</taxon>
        <taxon>Erysipelotrichaceae</taxon>
        <taxon>Dielma</taxon>
    </lineage>
</organism>
<dbReference type="Proteomes" id="UP000247612">
    <property type="component" value="Unassembled WGS sequence"/>
</dbReference>
<dbReference type="PANTHER" id="PTHR46018:SF2">
    <property type="entry name" value="ZINC PHOSPHODIESTERASE ELAC PROTEIN 1"/>
    <property type="match status" value="1"/>
</dbReference>
<dbReference type="SUPFAM" id="SSF56281">
    <property type="entry name" value="Metallo-hydrolase/oxidoreductase"/>
    <property type="match status" value="1"/>
</dbReference>
<dbReference type="AlphaFoldDB" id="A0A318KQH9"/>
<dbReference type="OrthoDB" id="9794898at2"/>
<keyword evidence="1" id="KW-0255">Endonuclease</keyword>
<feature type="domain" description="Metallo-beta-lactamase" evidence="3">
    <location>
        <begin position="20"/>
        <end position="236"/>
    </location>
</feature>
<evidence type="ECO:0000313" key="4">
    <source>
        <dbReference type="EMBL" id="PXX80081.1"/>
    </source>
</evidence>
<evidence type="ECO:0000313" key="5">
    <source>
        <dbReference type="Proteomes" id="UP000247612"/>
    </source>
</evidence>
<dbReference type="RefSeq" id="WP_022937883.1">
    <property type="nucleotide sequence ID" value="NZ_CABKRQ010000004.1"/>
</dbReference>
<dbReference type="EMBL" id="QJKH01000004">
    <property type="protein sequence ID" value="PXX80081.1"/>
    <property type="molecule type" value="Genomic_DNA"/>
</dbReference>
<dbReference type="GO" id="GO:0042781">
    <property type="term" value="F:3'-tRNA processing endoribonuclease activity"/>
    <property type="evidence" value="ECO:0007669"/>
    <property type="project" value="TreeGrafter"/>
</dbReference>
<gene>
    <name evidence="4" type="ORF">DES51_10486</name>
</gene>
<dbReference type="PANTHER" id="PTHR46018">
    <property type="entry name" value="ZINC PHOSPHODIESTERASE ELAC PROTEIN 1"/>
    <property type="match status" value="1"/>
</dbReference>
<proteinExistence type="predicted"/>
<dbReference type="SMART" id="SM00849">
    <property type="entry name" value="Lactamase_B"/>
    <property type="match status" value="1"/>
</dbReference>
<dbReference type="InterPro" id="IPR044094">
    <property type="entry name" value="AtsA-like_MBL-fold"/>
</dbReference>
<dbReference type="STRING" id="1034346.GCA_000313565_01580"/>
<evidence type="ECO:0000256" key="1">
    <source>
        <dbReference type="ARBA" id="ARBA00022759"/>
    </source>
</evidence>
<evidence type="ECO:0000259" key="3">
    <source>
        <dbReference type="SMART" id="SM00849"/>
    </source>
</evidence>
<protein>
    <submittedName>
        <fullName evidence="4">RNAse Z</fullName>
    </submittedName>
</protein>
<evidence type="ECO:0000256" key="2">
    <source>
        <dbReference type="ARBA" id="ARBA00022801"/>
    </source>
</evidence>
<sequence>MKTQLVLLGCGTPNACPNASGPASAITYGEDSYLFDCGPGIVRQAAKAYHQGIDALSMDRLKYVFITHLHSDHTLGLNDLILTPWVLERHEPLHIYGPKGIKAMVEHLMLAYQADIELRIHGFEQADAKACQPIIHEIEAGIVFQNDTVKIEAFAVSHGEWPCYAYKIITPDKTIVISGDTCPLDLMIQKAKNCDILLHEVYYAAGLAQRTPAWQKYHASMHTSSYALAKIAQAAHVKLLITYHRIYHMNIQDNHEDITVKMQERDKLIEQEIREIYDGALAMGKDLDVYE</sequence>
<accession>A0A318KQH9</accession>
<keyword evidence="2" id="KW-0378">Hydrolase</keyword>
<comment type="caution">
    <text evidence="4">The sequence shown here is derived from an EMBL/GenBank/DDBJ whole genome shotgun (WGS) entry which is preliminary data.</text>
</comment>
<dbReference type="CDD" id="cd07719">
    <property type="entry name" value="arylsulfatase_AtsA-like_MBL-fold"/>
    <property type="match status" value="1"/>
</dbReference>
<keyword evidence="1" id="KW-0540">Nuclease</keyword>
<dbReference type="Gene3D" id="3.60.15.10">
    <property type="entry name" value="Ribonuclease Z/Hydroxyacylglutathione hydrolase-like"/>
    <property type="match status" value="1"/>
</dbReference>
<reference evidence="4 5" key="1">
    <citation type="submission" date="2018-05" db="EMBL/GenBank/DDBJ databases">
        <title>Genomic Encyclopedia of Type Strains, Phase IV (KMG-IV): sequencing the most valuable type-strain genomes for metagenomic binning, comparative biology and taxonomic classification.</title>
        <authorList>
            <person name="Goeker M."/>
        </authorList>
    </citation>
    <scope>NUCLEOTIDE SEQUENCE [LARGE SCALE GENOMIC DNA]</scope>
    <source>
        <strain evidence="4 5">JC118</strain>
    </source>
</reference>
<dbReference type="InterPro" id="IPR036866">
    <property type="entry name" value="RibonucZ/Hydroxyglut_hydro"/>
</dbReference>
<keyword evidence="5" id="KW-1185">Reference proteome</keyword>
<name>A0A318KQH9_9FIRM</name>
<dbReference type="Pfam" id="PF12706">
    <property type="entry name" value="Lactamase_B_2"/>
    <property type="match status" value="1"/>
</dbReference>